<reference evidence="2" key="1">
    <citation type="submission" date="2023-06" db="EMBL/GenBank/DDBJ databases">
        <authorList>
            <person name="Kurt Z."/>
        </authorList>
    </citation>
    <scope>NUCLEOTIDE SEQUENCE</scope>
</reference>
<evidence type="ECO:0000313" key="2">
    <source>
        <dbReference type="EMBL" id="CAI9916815.1"/>
    </source>
</evidence>
<protein>
    <submittedName>
        <fullName evidence="2">Uncharacterized protein</fullName>
    </submittedName>
</protein>
<evidence type="ECO:0000313" key="4">
    <source>
        <dbReference type="Proteomes" id="UP001642409"/>
    </source>
</evidence>
<feature type="compositionally biased region" description="Low complexity" evidence="1">
    <location>
        <begin position="1"/>
        <end position="16"/>
    </location>
</feature>
<organism evidence="2">
    <name type="scientific">Hexamita inflata</name>
    <dbReference type="NCBI Taxonomy" id="28002"/>
    <lineage>
        <taxon>Eukaryota</taxon>
        <taxon>Metamonada</taxon>
        <taxon>Diplomonadida</taxon>
        <taxon>Hexamitidae</taxon>
        <taxon>Hexamitinae</taxon>
        <taxon>Hexamita</taxon>
    </lineage>
</organism>
<gene>
    <name evidence="2" type="ORF">HINF_LOCUS4460</name>
    <name evidence="3" type="ORF">HINF_LOCUS72599</name>
</gene>
<reference evidence="3 4" key="2">
    <citation type="submission" date="2024-07" db="EMBL/GenBank/DDBJ databases">
        <authorList>
            <person name="Akdeniz Z."/>
        </authorList>
    </citation>
    <scope>NUCLEOTIDE SEQUENCE [LARGE SCALE GENOMIC DNA]</scope>
</reference>
<name>A0AA86NCQ4_9EUKA</name>
<comment type="caution">
    <text evidence="2">The sequence shown here is derived from an EMBL/GenBank/DDBJ whole genome shotgun (WGS) entry which is preliminary data.</text>
</comment>
<proteinExistence type="predicted"/>
<feature type="region of interest" description="Disordered" evidence="1">
    <location>
        <begin position="1"/>
        <end position="47"/>
    </location>
</feature>
<evidence type="ECO:0000313" key="3">
    <source>
        <dbReference type="EMBL" id="CAL6104112.1"/>
    </source>
</evidence>
<keyword evidence="4" id="KW-1185">Reference proteome</keyword>
<dbReference type="AlphaFoldDB" id="A0AA86NCQ4"/>
<evidence type="ECO:0000256" key="1">
    <source>
        <dbReference type="SAM" id="MobiDB-lite"/>
    </source>
</evidence>
<dbReference type="Proteomes" id="UP001642409">
    <property type="component" value="Unassembled WGS sequence"/>
</dbReference>
<dbReference type="EMBL" id="CAXDID020000578">
    <property type="protein sequence ID" value="CAL6104112.1"/>
    <property type="molecule type" value="Genomic_DNA"/>
</dbReference>
<dbReference type="EMBL" id="CATOUU010000111">
    <property type="protein sequence ID" value="CAI9916815.1"/>
    <property type="molecule type" value="Genomic_DNA"/>
</dbReference>
<sequence>MMMSQKMAMPMQQAQQLKAPTQIRQKSKKAGNNKGKPTPPKNEDLTKEQVNRIMRQHKVMKTLTLEEIVVEVDKLTNDFGYATNLPLLFNSIKTHKSVEQLKRLLDNPRPDVNEEARALAKISFFSKKADTLGLKVVNPLEEAAKKTVLTEYEGQKLFNYCAENNKFKEFYMLYHKLQDFQFERNIVHNRKSVEGVMDLVKEDFKAYNKNAKECAFGDAVPNVEVIDRLKFALQFLNAEKVNELAKEHILEHHLLFPRFQGTIVEIVAAFNLLVNSKLSAENWKKSDKIASVQLQKKGILTQFALDYQERDISEHNLTNLLLQKLQTFSTITQFPFEQIDEKILTQQMLEYHSQRTFQTYPERYEFLQKWSQDHTSKFTTEPVTALNDHNISYIQLYRKYCGVRANFDFNKCLCNNCA</sequence>
<accession>A0AA86NCQ4</accession>